<reference evidence="3 4" key="1">
    <citation type="journal article" date="2021" name="Commun. Biol.">
        <title>The genome of Shorea leprosula (Dipterocarpaceae) highlights the ecological relevance of drought in aseasonal tropical rainforests.</title>
        <authorList>
            <person name="Ng K.K.S."/>
            <person name="Kobayashi M.J."/>
            <person name="Fawcett J.A."/>
            <person name="Hatakeyama M."/>
            <person name="Paape T."/>
            <person name="Ng C.H."/>
            <person name="Ang C.C."/>
            <person name="Tnah L.H."/>
            <person name="Lee C.T."/>
            <person name="Nishiyama T."/>
            <person name="Sese J."/>
            <person name="O'Brien M.J."/>
            <person name="Copetti D."/>
            <person name="Mohd Noor M.I."/>
            <person name="Ong R.C."/>
            <person name="Putra M."/>
            <person name="Sireger I.Z."/>
            <person name="Indrioko S."/>
            <person name="Kosugi Y."/>
            <person name="Izuno A."/>
            <person name="Isagi Y."/>
            <person name="Lee S.L."/>
            <person name="Shimizu K.K."/>
        </authorList>
    </citation>
    <scope>NUCLEOTIDE SEQUENCE [LARGE SCALE GENOMIC DNA]</scope>
    <source>
        <strain evidence="3">214</strain>
    </source>
</reference>
<dbReference type="AlphaFoldDB" id="A0AAV5LIG5"/>
<evidence type="ECO:0000256" key="2">
    <source>
        <dbReference type="SAM" id="SignalP"/>
    </source>
</evidence>
<keyword evidence="4" id="KW-1185">Reference proteome</keyword>
<comment type="caution">
    <text evidence="3">The sequence shown here is derived from an EMBL/GenBank/DDBJ whole genome shotgun (WGS) entry which is preliminary data.</text>
</comment>
<feature type="chain" id="PRO_5043484337" evidence="2">
    <location>
        <begin position="27"/>
        <end position="353"/>
    </location>
</feature>
<gene>
    <name evidence="3" type="ORF">SLEP1_g45201</name>
</gene>
<feature type="region of interest" description="Disordered" evidence="1">
    <location>
        <begin position="163"/>
        <end position="187"/>
    </location>
</feature>
<dbReference type="PANTHER" id="PTHR12585">
    <property type="entry name" value="SCC1 / RAD21 FAMILY MEMBER"/>
    <property type="match status" value="1"/>
</dbReference>
<dbReference type="GO" id="GO:0007062">
    <property type="term" value="P:sister chromatid cohesion"/>
    <property type="evidence" value="ECO:0007669"/>
    <property type="project" value="InterPro"/>
</dbReference>
<dbReference type="CDD" id="cd21793">
    <property type="entry name" value="Rad21_Rec8_M_AtSYN1-like"/>
    <property type="match status" value="1"/>
</dbReference>
<keyword evidence="2" id="KW-0732">Signal</keyword>
<feature type="signal peptide" evidence="2">
    <location>
        <begin position="1"/>
        <end position="26"/>
    </location>
</feature>
<accession>A0AAV5LIG5</accession>
<dbReference type="GO" id="GO:0003682">
    <property type="term" value="F:chromatin binding"/>
    <property type="evidence" value="ECO:0007669"/>
    <property type="project" value="TreeGrafter"/>
</dbReference>
<dbReference type="GO" id="GO:0008278">
    <property type="term" value="C:cohesin complex"/>
    <property type="evidence" value="ECO:0007669"/>
    <property type="project" value="InterPro"/>
</dbReference>
<evidence type="ECO:0000313" key="3">
    <source>
        <dbReference type="EMBL" id="GKV37141.1"/>
    </source>
</evidence>
<dbReference type="Proteomes" id="UP001054252">
    <property type="component" value="Unassembled WGS sequence"/>
</dbReference>
<protein>
    <submittedName>
        <fullName evidence="3">Uncharacterized protein</fullName>
    </submittedName>
</protein>
<dbReference type="EMBL" id="BPVZ01000120">
    <property type="protein sequence ID" value="GKV37141.1"/>
    <property type="molecule type" value="Genomic_DNA"/>
</dbReference>
<organism evidence="3 4">
    <name type="scientific">Rubroshorea leprosula</name>
    <dbReference type="NCBI Taxonomy" id="152421"/>
    <lineage>
        <taxon>Eukaryota</taxon>
        <taxon>Viridiplantae</taxon>
        <taxon>Streptophyta</taxon>
        <taxon>Embryophyta</taxon>
        <taxon>Tracheophyta</taxon>
        <taxon>Spermatophyta</taxon>
        <taxon>Magnoliopsida</taxon>
        <taxon>eudicotyledons</taxon>
        <taxon>Gunneridae</taxon>
        <taxon>Pentapetalae</taxon>
        <taxon>rosids</taxon>
        <taxon>malvids</taxon>
        <taxon>Malvales</taxon>
        <taxon>Dipterocarpaceae</taxon>
        <taxon>Rubroshorea</taxon>
    </lineage>
</organism>
<dbReference type="PANTHER" id="PTHR12585:SF55">
    <property type="entry name" value="SISTER CHROMATID COHESION 1 PROTEIN 3"/>
    <property type="match status" value="1"/>
</dbReference>
<evidence type="ECO:0000313" key="4">
    <source>
        <dbReference type="Proteomes" id="UP001054252"/>
    </source>
</evidence>
<proteinExistence type="predicted"/>
<sequence>MLFLSQYAYLLLLNKVFRLLLFLCLGHKPPQLAIQSSPPVQRPRKRRRTWGRFFDAELVWSNRKMGRSMEKALEDSSDLVRKRRSVCASALAVWRSNSILRKGQLFHGPSVTGLCVDTSEMFERDYTFAKPNLAVLQEAASSPRILQSPAPSTEAGDLQIPATSTATEASPEHRAGRSEAAVSEIDRETEYLRDDQGSAYNNLLHEFEPSPSRPICSARDDSSPLSINSLRSETIPRALPTPDAAASTGTHGSEFETPRAFLDEGLILGSTGLSHISEMLCSAEANDLYFLEDDNNSPTEFQASHAVDSLSVRTRAVAQYLKKQSPITAISENSSGDLSLNKILEGKTRKLCA</sequence>
<dbReference type="InterPro" id="IPR039781">
    <property type="entry name" value="Rad21/Rec8-like"/>
</dbReference>
<name>A0AAV5LIG5_9ROSI</name>
<dbReference type="GO" id="GO:1990414">
    <property type="term" value="P:replication-born double-strand break repair via sister chromatid exchange"/>
    <property type="evidence" value="ECO:0007669"/>
    <property type="project" value="TreeGrafter"/>
</dbReference>
<evidence type="ECO:0000256" key="1">
    <source>
        <dbReference type="SAM" id="MobiDB-lite"/>
    </source>
</evidence>